<proteinExistence type="predicted"/>
<keyword evidence="2" id="KW-1185">Reference proteome</keyword>
<dbReference type="AlphaFoldDB" id="A0AAV4MNN7"/>
<organism evidence="1 2">
    <name type="scientific">Caerostris extrusa</name>
    <name type="common">Bark spider</name>
    <name type="synonym">Caerostris bankana</name>
    <dbReference type="NCBI Taxonomy" id="172846"/>
    <lineage>
        <taxon>Eukaryota</taxon>
        <taxon>Metazoa</taxon>
        <taxon>Ecdysozoa</taxon>
        <taxon>Arthropoda</taxon>
        <taxon>Chelicerata</taxon>
        <taxon>Arachnida</taxon>
        <taxon>Araneae</taxon>
        <taxon>Araneomorphae</taxon>
        <taxon>Entelegynae</taxon>
        <taxon>Araneoidea</taxon>
        <taxon>Araneidae</taxon>
        <taxon>Caerostris</taxon>
    </lineage>
</organism>
<dbReference type="EMBL" id="BPLR01002461">
    <property type="protein sequence ID" value="GIX73978.1"/>
    <property type="molecule type" value="Genomic_DNA"/>
</dbReference>
<evidence type="ECO:0000313" key="1">
    <source>
        <dbReference type="EMBL" id="GIX73978.1"/>
    </source>
</evidence>
<dbReference type="Proteomes" id="UP001054945">
    <property type="component" value="Unassembled WGS sequence"/>
</dbReference>
<reference evidence="1 2" key="1">
    <citation type="submission" date="2021-06" db="EMBL/GenBank/DDBJ databases">
        <title>Caerostris extrusa draft genome.</title>
        <authorList>
            <person name="Kono N."/>
            <person name="Arakawa K."/>
        </authorList>
    </citation>
    <scope>NUCLEOTIDE SEQUENCE [LARGE SCALE GENOMIC DNA]</scope>
</reference>
<evidence type="ECO:0000313" key="2">
    <source>
        <dbReference type="Proteomes" id="UP001054945"/>
    </source>
</evidence>
<gene>
    <name evidence="1" type="ORF">CEXT_229811</name>
</gene>
<sequence length="82" mass="9558">MFLREKQDKKESFKHFCHHTTDSNGRSAFRFKPDMMGTMQSIIFKCLGKLWNRCRTVLGMGLCDMSQHFELRGGVENGKTCH</sequence>
<comment type="caution">
    <text evidence="1">The sequence shown here is derived from an EMBL/GenBank/DDBJ whole genome shotgun (WGS) entry which is preliminary data.</text>
</comment>
<protein>
    <submittedName>
        <fullName evidence="1">Uncharacterized protein</fullName>
    </submittedName>
</protein>
<name>A0AAV4MNN7_CAEEX</name>
<accession>A0AAV4MNN7</accession>